<dbReference type="Gene3D" id="3.40.30.10">
    <property type="entry name" value="Glutaredoxin"/>
    <property type="match status" value="1"/>
</dbReference>
<reference evidence="2" key="1">
    <citation type="journal article" date="2022" name="Front. Microbiol.">
        <title>Genome-based taxonomic rearrangement of Oceanobacter-related bacteria including the description of Thalassolituus hydrocarbonoclasticus sp. nov. and Thalassolituus pacificus sp. nov. and emended description of the genus Thalassolituus.</title>
        <authorList>
            <person name="Dong C."/>
            <person name="Wei L."/>
            <person name="Wang J."/>
            <person name="Lai Q."/>
            <person name="Huang Z."/>
            <person name="Shao Z."/>
        </authorList>
    </citation>
    <scope>NUCLEOTIDE SEQUENCE</scope>
    <source>
        <strain evidence="2">59MF3M-4</strain>
    </source>
</reference>
<dbReference type="EMBL" id="JAOANI010000022">
    <property type="protein sequence ID" value="MCT7360060.1"/>
    <property type="molecule type" value="Genomic_DNA"/>
</dbReference>
<dbReference type="Pfam" id="PF00462">
    <property type="entry name" value="Glutaredoxin"/>
    <property type="match status" value="1"/>
</dbReference>
<evidence type="ECO:0000313" key="2">
    <source>
        <dbReference type="EMBL" id="MCT7360060.1"/>
    </source>
</evidence>
<reference evidence="2" key="2">
    <citation type="submission" date="2022-08" db="EMBL/GenBank/DDBJ databases">
        <authorList>
            <person name="Dong C."/>
        </authorList>
    </citation>
    <scope>NUCLEOTIDE SEQUENCE</scope>
    <source>
        <strain evidence="2">59MF3M-4</strain>
    </source>
</reference>
<dbReference type="CDD" id="cd02976">
    <property type="entry name" value="NrdH"/>
    <property type="match status" value="1"/>
</dbReference>
<gene>
    <name evidence="2" type="ORF">NYR02_13650</name>
</gene>
<dbReference type="InterPro" id="IPR002109">
    <property type="entry name" value="Glutaredoxin"/>
</dbReference>
<feature type="domain" description="Glutaredoxin" evidence="1">
    <location>
        <begin position="142"/>
        <end position="198"/>
    </location>
</feature>
<dbReference type="SUPFAM" id="SSF52833">
    <property type="entry name" value="Thioredoxin-like"/>
    <property type="match status" value="2"/>
</dbReference>
<dbReference type="InterPro" id="IPR036249">
    <property type="entry name" value="Thioredoxin-like_sf"/>
</dbReference>
<evidence type="ECO:0000259" key="1">
    <source>
        <dbReference type="Pfam" id="PF00462"/>
    </source>
</evidence>
<evidence type="ECO:0000313" key="3">
    <source>
        <dbReference type="Proteomes" id="UP001147830"/>
    </source>
</evidence>
<dbReference type="PROSITE" id="PS51354">
    <property type="entry name" value="GLUTAREDOXIN_2"/>
    <property type="match status" value="1"/>
</dbReference>
<accession>A0A9X2WGR9</accession>
<dbReference type="AlphaFoldDB" id="A0A9X2WGR9"/>
<comment type="caution">
    <text evidence="2">The sequence shown here is derived from an EMBL/GenBank/DDBJ whole genome shotgun (WGS) entry which is preliminary data.</text>
</comment>
<proteinExistence type="predicted"/>
<name>A0A9X2WGR9_9GAMM</name>
<dbReference type="Proteomes" id="UP001147830">
    <property type="component" value="Unassembled WGS sequence"/>
</dbReference>
<sequence>MKKLLLLAAAVAAYIYLPLGDTLNDWFARVSGSGVYDSAGNPRAVLLINSGCGEPCNDASAELRRRYIDAEIVVTDRDPQGAERYGNPRTVPTLLVGRERMQGYNAAHYASILANNFGEQALTAQEQRIFAKHFDDNGAPRIVLYGTTWCGYCKKLRGEFAEHNVDYLDYDVEKPAKQTWLLKALGIGGYPTVYVGYQRVRGTDYAAVKKLL</sequence>
<protein>
    <recommendedName>
        <fullName evidence="1">Glutaredoxin domain-containing protein</fullName>
    </recommendedName>
</protein>
<keyword evidence="3" id="KW-1185">Reference proteome</keyword>
<dbReference type="RefSeq" id="WP_260976907.1">
    <property type="nucleotide sequence ID" value="NZ_JAOANI010000022.1"/>
</dbReference>
<organism evidence="2 3">
    <name type="scientific">Thalassolituus pacificus</name>
    <dbReference type="NCBI Taxonomy" id="2975440"/>
    <lineage>
        <taxon>Bacteria</taxon>
        <taxon>Pseudomonadati</taxon>
        <taxon>Pseudomonadota</taxon>
        <taxon>Gammaproteobacteria</taxon>
        <taxon>Oceanospirillales</taxon>
        <taxon>Oceanospirillaceae</taxon>
        <taxon>Thalassolituus</taxon>
    </lineage>
</organism>